<dbReference type="Proteomes" id="UP000308600">
    <property type="component" value="Unassembled WGS sequence"/>
</dbReference>
<keyword evidence="2" id="KW-1185">Reference proteome</keyword>
<proteinExistence type="predicted"/>
<protein>
    <submittedName>
        <fullName evidence="1">Uncharacterized protein</fullName>
    </submittedName>
</protein>
<evidence type="ECO:0000313" key="2">
    <source>
        <dbReference type="Proteomes" id="UP000308600"/>
    </source>
</evidence>
<dbReference type="EMBL" id="ML208284">
    <property type="protein sequence ID" value="TFK72508.1"/>
    <property type="molecule type" value="Genomic_DNA"/>
</dbReference>
<name>A0ACD3B380_9AGAR</name>
<organism evidence="1 2">
    <name type="scientific">Pluteus cervinus</name>
    <dbReference type="NCBI Taxonomy" id="181527"/>
    <lineage>
        <taxon>Eukaryota</taxon>
        <taxon>Fungi</taxon>
        <taxon>Dikarya</taxon>
        <taxon>Basidiomycota</taxon>
        <taxon>Agaricomycotina</taxon>
        <taxon>Agaricomycetes</taxon>
        <taxon>Agaricomycetidae</taxon>
        <taxon>Agaricales</taxon>
        <taxon>Pluteineae</taxon>
        <taxon>Pluteaceae</taxon>
        <taxon>Pluteus</taxon>
    </lineage>
</organism>
<accession>A0ACD3B380</accession>
<gene>
    <name evidence="1" type="ORF">BDN72DRAFT_792148</name>
</gene>
<reference evidence="1 2" key="1">
    <citation type="journal article" date="2019" name="Nat. Ecol. Evol.">
        <title>Megaphylogeny resolves global patterns of mushroom evolution.</title>
        <authorList>
            <person name="Varga T."/>
            <person name="Krizsan K."/>
            <person name="Foldi C."/>
            <person name="Dima B."/>
            <person name="Sanchez-Garcia M."/>
            <person name="Sanchez-Ramirez S."/>
            <person name="Szollosi G.J."/>
            <person name="Szarkandi J.G."/>
            <person name="Papp V."/>
            <person name="Albert L."/>
            <person name="Andreopoulos W."/>
            <person name="Angelini C."/>
            <person name="Antonin V."/>
            <person name="Barry K.W."/>
            <person name="Bougher N.L."/>
            <person name="Buchanan P."/>
            <person name="Buyck B."/>
            <person name="Bense V."/>
            <person name="Catcheside P."/>
            <person name="Chovatia M."/>
            <person name="Cooper J."/>
            <person name="Damon W."/>
            <person name="Desjardin D."/>
            <person name="Finy P."/>
            <person name="Geml J."/>
            <person name="Haridas S."/>
            <person name="Hughes K."/>
            <person name="Justo A."/>
            <person name="Karasinski D."/>
            <person name="Kautmanova I."/>
            <person name="Kiss B."/>
            <person name="Kocsube S."/>
            <person name="Kotiranta H."/>
            <person name="LaButti K.M."/>
            <person name="Lechner B.E."/>
            <person name="Liimatainen K."/>
            <person name="Lipzen A."/>
            <person name="Lukacs Z."/>
            <person name="Mihaltcheva S."/>
            <person name="Morgado L.N."/>
            <person name="Niskanen T."/>
            <person name="Noordeloos M.E."/>
            <person name="Ohm R.A."/>
            <person name="Ortiz-Santana B."/>
            <person name="Ovrebo C."/>
            <person name="Racz N."/>
            <person name="Riley R."/>
            <person name="Savchenko A."/>
            <person name="Shiryaev A."/>
            <person name="Soop K."/>
            <person name="Spirin V."/>
            <person name="Szebenyi C."/>
            <person name="Tomsovsky M."/>
            <person name="Tulloss R.E."/>
            <person name="Uehling J."/>
            <person name="Grigoriev I.V."/>
            <person name="Vagvolgyi C."/>
            <person name="Papp T."/>
            <person name="Martin F.M."/>
            <person name="Miettinen O."/>
            <person name="Hibbett D.S."/>
            <person name="Nagy L.G."/>
        </authorList>
    </citation>
    <scope>NUCLEOTIDE SEQUENCE [LARGE SCALE GENOMIC DNA]</scope>
    <source>
        <strain evidence="1 2">NL-1719</strain>
    </source>
</reference>
<evidence type="ECO:0000313" key="1">
    <source>
        <dbReference type="EMBL" id="TFK72508.1"/>
    </source>
</evidence>
<sequence>MAVDDSVHDMIRSLIDRLKHPIPDLSLLLTLLTGPLDILGLLPPRFARHNTQPLSLALADLLKHIPSFQDAILEHIVPTWDGVLSEGDQLSLVEQYFCPDAFSFANPNTGEIVLFAYSTILSRPLTDFSIGLLARLSSEYSIDKLYTIAHSGHGISGAKRNAKWEDCVRDVMAVPTRVANALEGKKSPATLEYGRYMNAVCARCECLLYDLSKKKARDSIQPLLYLFTKLVNIGAFPATQPVSRSQPSFFQSTLHIIESRLDGSEPRYAEFWHTLFASFGSSLTLQSILTSLLGSISPVRPTDPTPKERALAKSMGLLLFNLVGPLSPEQEELWETAFGVILSRNWGEGYARIFVCWVCASHNGKVDEKALEQVLDRVLDAWSSPEHVKHSLLSRHHYTTALLLLTIASFPPAAQTPKSLAISPAFVTGVGAYISHNDPSVRRCGMLVAEVIAQRAGKKLDFGDWDGESEGRLWAREMRALIKGSDSNADLGVLREEAQDPLLVGPDQGAPTTASETQDQSSPQDAANLVPRAPFAPISTGYDSDDSLVGYASPPSSSRSVSPTPAELEEMEKDPTINVGRRKVPRPVYLAQVGTLLRGTAGPQDPQEPHEADKLEMGLNCAEELIRRKVGYGTELEENAVNLAYGLLSLQNNFELEGFEDKRLNALSALVACGPRRAAPAIIEEYFKNQYSTSQRFTALNALAFGARELAGMPIAPSSQELKAFPSKMLPPALHQKYLTAGQEAVPMLMNSISRQAIDRGKEATADKVPEYTRERHLRVQQPRRITEVVGKPVLPSGLVPQRKPVVKYTEVATEYFIMPLINRFWLFLRDEQSREERTAHQEGRFKYHGAGAGLVLNPSILSHFFATLAVLVHTAQNAPEWLSIIAPDSLELAVTIGTRPVSHMDDGSPENSAGQPEERQRKEASVLTASLELALVVLDGCIERDGGRVLALEHTPLVLGVGEWAKTVFSLIEKGVKVPGGGGAHEVKLSRAAAGVLLKIDELTSKWKRSMIEL</sequence>